<name>G7IND3_MEDTR</name>
<dbReference type="EMBL" id="PSQE01000002">
    <property type="protein sequence ID" value="RHN73289.1"/>
    <property type="molecule type" value="Genomic_DNA"/>
</dbReference>
<dbReference type="Proteomes" id="UP000002051">
    <property type="component" value="Chromosome 2"/>
</dbReference>
<evidence type="ECO:0000313" key="1">
    <source>
        <dbReference type="EMBL" id="AES65116.1"/>
    </source>
</evidence>
<reference evidence="3" key="3">
    <citation type="submission" date="2015-04" db="UniProtKB">
        <authorList>
            <consortium name="EnsemblPlants"/>
        </authorList>
    </citation>
    <scope>IDENTIFICATION</scope>
    <source>
        <strain evidence="3">cv. Jemalong A17</strain>
    </source>
</reference>
<dbReference type="EMBL" id="CM001218">
    <property type="protein sequence ID" value="AES65116.1"/>
    <property type="molecule type" value="Genomic_DNA"/>
</dbReference>
<dbReference type="EnsemblPlants" id="AES65116">
    <property type="protein sequence ID" value="AES65116"/>
    <property type="gene ID" value="MTR_2g035590"/>
</dbReference>
<accession>G7IND3</accession>
<evidence type="ECO:0000313" key="5">
    <source>
        <dbReference type="Proteomes" id="UP000265566"/>
    </source>
</evidence>
<dbReference type="OMA" id="DNNGHIN"/>
<evidence type="ECO:0000313" key="2">
    <source>
        <dbReference type="EMBL" id="RHN73289.1"/>
    </source>
</evidence>
<dbReference type="PaxDb" id="3880-AES65116"/>
<evidence type="ECO:0000313" key="4">
    <source>
        <dbReference type="Proteomes" id="UP000002051"/>
    </source>
</evidence>
<keyword evidence="4" id="KW-1185">Reference proteome</keyword>
<reference evidence="5" key="4">
    <citation type="journal article" date="2018" name="Nat. Plants">
        <title>Whole-genome landscape of Medicago truncatula symbiotic genes.</title>
        <authorList>
            <person name="Pecrix Y."/>
            <person name="Staton S.E."/>
            <person name="Sallet E."/>
            <person name="Lelandais-Briere C."/>
            <person name="Moreau S."/>
            <person name="Carrere S."/>
            <person name="Blein T."/>
            <person name="Jardinaud M.F."/>
            <person name="Latrasse D."/>
            <person name="Zouine M."/>
            <person name="Zahm M."/>
            <person name="Kreplak J."/>
            <person name="Mayjonade B."/>
            <person name="Satge C."/>
            <person name="Perez M."/>
            <person name="Cauet S."/>
            <person name="Marande W."/>
            <person name="Chantry-Darmon C."/>
            <person name="Lopez-Roques C."/>
            <person name="Bouchez O."/>
            <person name="Berard A."/>
            <person name="Debelle F."/>
            <person name="Munos S."/>
            <person name="Bendahmane A."/>
            <person name="Berges H."/>
            <person name="Niebel A."/>
            <person name="Buitink J."/>
            <person name="Frugier F."/>
            <person name="Benhamed M."/>
            <person name="Crespi M."/>
            <person name="Gouzy J."/>
            <person name="Gamas P."/>
        </authorList>
    </citation>
    <scope>NUCLEOTIDE SEQUENCE [LARGE SCALE GENOMIC DNA]</scope>
    <source>
        <strain evidence="5">cv. Jemalong A17</strain>
    </source>
</reference>
<dbReference type="AlphaFoldDB" id="G7IND3"/>
<protein>
    <submittedName>
        <fullName evidence="1">Type I MADS box transcription factor, putative</fullName>
    </submittedName>
</protein>
<reference evidence="2" key="5">
    <citation type="journal article" date="2018" name="Nat. Plants">
        <title>Whole-genome landscape of Medicago truncatula symbiotic genes.</title>
        <authorList>
            <person name="Pecrix Y."/>
            <person name="Gamas P."/>
            <person name="Carrere S."/>
        </authorList>
    </citation>
    <scope>NUCLEOTIDE SEQUENCE</scope>
    <source>
        <tissue evidence="2">Leaves</tissue>
    </source>
</reference>
<sequence>MHESKKTKKIMNQETFMVQRVLKVKEKVKKLRKGNRENEITIIMFQCINAEEIVHNDMSMIDLNDLAWLIDQNLKETDRRLEKVDNNGHINQVMTTQS</sequence>
<dbReference type="HOGENOM" id="CLU_2336787_0_0_1"/>
<dbReference type="STRING" id="3880.G7IND3"/>
<proteinExistence type="predicted"/>
<evidence type="ECO:0000313" key="3">
    <source>
        <dbReference type="EnsemblPlants" id="AES65116"/>
    </source>
</evidence>
<dbReference type="Gramene" id="rna9087">
    <property type="protein sequence ID" value="RHN73289.1"/>
    <property type="gene ID" value="gene9087"/>
</dbReference>
<gene>
    <name evidence="1" type="ordered locus">MTR_2g035590</name>
    <name evidence="2" type="ORF">MtrunA17_Chr2g0296851</name>
</gene>
<dbReference type="Proteomes" id="UP000265566">
    <property type="component" value="Chromosome 2"/>
</dbReference>
<reference evidence="1 4" key="2">
    <citation type="journal article" date="2014" name="BMC Genomics">
        <title>An improved genome release (version Mt4.0) for the model legume Medicago truncatula.</title>
        <authorList>
            <person name="Tang H."/>
            <person name="Krishnakumar V."/>
            <person name="Bidwell S."/>
            <person name="Rosen B."/>
            <person name="Chan A."/>
            <person name="Zhou S."/>
            <person name="Gentzbittel L."/>
            <person name="Childs K.L."/>
            <person name="Yandell M."/>
            <person name="Gundlach H."/>
            <person name="Mayer K.F."/>
            <person name="Schwartz D.C."/>
            <person name="Town C.D."/>
        </authorList>
    </citation>
    <scope>GENOME REANNOTATION</scope>
    <source>
        <strain evidence="3 4">cv. Jemalong A17</strain>
    </source>
</reference>
<reference evidence="1 4" key="1">
    <citation type="journal article" date="2011" name="Nature">
        <title>The Medicago genome provides insight into the evolution of rhizobial symbioses.</title>
        <authorList>
            <person name="Young N.D."/>
            <person name="Debelle F."/>
            <person name="Oldroyd G.E."/>
            <person name="Geurts R."/>
            <person name="Cannon S.B."/>
            <person name="Udvardi M.K."/>
            <person name="Benedito V.A."/>
            <person name="Mayer K.F."/>
            <person name="Gouzy J."/>
            <person name="Schoof H."/>
            <person name="Van de Peer Y."/>
            <person name="Proost S."/>
            <person name="Cook D.R."/>
            <person name="Meyers B.C."/>
            <person name="Spannagl M."/>
            <person name="Cheung F."/>
            <person name="De Mita S."/>
            <person name="Krishnakumar V."/>
            <person name="Gundlach H."/>
            <person name="Zhou S."/>
            <person name="Mudge J."/>
            <person name="Bharti A.K."/>
            <person name="Murray J.D."/>
            <person name="Naoumkina M.A."/>
            <person name="Rosen B."/>
            <person name="Silverstein K.A."/>
            <person name="Tang H."/>
            <person name="Rombauts S."/>
            <person name="Zhao P.X."/>
            <person name="Zhou P."/>
            <person name="Barbe V."/>
            <person name="Bardou P."/>
            <person name="Bechner M."/>
            <person name="Bellec A."/>
            <person name="Berger A."/>
            <person name="Berges H."/>
            <person name="Bidwell S."/>
            <person name="Bisseling T."/>
            <person name="Choisne N."/>
            <person name="Couloux A."/>
            <person name="Denny R."/>
            <person name="Deshpande S."/>
            <person name="Dai X."/>
            <person name="Doyle J.J."/>
            <person name="Dudez A.M."/>
            <person name="Farmer A.D."/>
            <person name="Fouteau S."/>
            <person name="Franken C."/>
            <person name="Gibelin C."/>
            <person name="Gish J."/>
            <person name="Goldstein S."/>
            <person name="Gonzalez A.J."/>
            <person name="Green P.J."/>
            <person name="Hallab A."/>
            <person name="Hartog M."/>
            <person name="Hua A."/>
            <person name="Humphray S.J."/>
            <person name="Jeong D.H."/>
            <person name="Jing Y."/>
            <person name="Jocker A."/>
            <person name="Kenton S.M."/>
            <person name="Kim D.J."/>
            <person name="Klee K."/>
            <person name="Lai H."/>
            <person name="Lang C."/>
            <person name="Lin S."/>
            <person name="Macmil S.L."/>
            <person name="Magdelenat G."/>
            <person name="Matthews L."/>
            <person name="McCorrison J."/>
            <person name="Monaghan E.L."/>
            <person name="Mun J.H."/>
            <person name="Najar F.Z."/>
            <person name="Nicholson C."/>
            <person name="Noirot C."/>
            <person name="O'Bleness M."/>
            <person name="Paule C.R."/>
            <person name="Poulain J."/>
            <person name="Prion F."/>
            <person name="Qin B."/>
            <person name="Qu C."/>
            <person name="Retzel E.F."/>
            <person name="Riddle C."/>
            <person name="Sallet E."/>
            <person name="Samain S."/>
            <person name="Samson N."/>
            <person name="Sanders I."/>
            <person name="Saurat O."/>
            <person name="Scarpelli C."/>
            <person name="Schiex T."/>
            <person name="Segurens B."/>
            <person name="Severin A.J."/>
            <person name="Sherrier D.J."/>
            <person name="Shi R."/>
            <person name="Sims S."/>
            <person name="Singer S.R."/>
            <person name="Sinharoy S."/>
            <person name="Sterck L."/>
            <person name="Viollet A."/>
            <person name="Wang B.B."/>
            <person name="Wang K."/>
            <person name="Wang M."/>
            <person name="Wang X."/>
            <person name="Warfsmann J."/>
            <person name="Weissenbach J."/>
            <person name="White D.D."/>
            <person name="White J.D."/>
            <person name="Wiley G.B."/>
            <person name="Wincker P."/>
            <person name="Xing Y."/>
            <person name="Yang L."/>
            <person name="Yao Z."/>
            <person name="Ying F."/>
            <person name="Zhai J."/>
            <person name="Zhou L."/>
            <person name="Zuber A."/>
            <person name="Denarie J."/>
            <person name="Dixon R.A."/>
            <person name="May G.D."/>
            <person name="Schwartz D.C."/>
            <person name="Rogers J."/>
            <person name="Quetier F."/>
            <person name="Town C.D."/>
            <person name="Roe B.A."/>
        </authorList>
    </citation>
    <scope>NUCLEOTIDE SEQUENCE [LARGE SCALE GENOMIC DNA]</scope>
    <source>
        <strain evidence="1">A17</strain>
        <strain evidence="3 4">cv. Jemalong A17</strain>
    </source>
</reference>
<organism evidence="1 4">
    <name type="scientific">Medicago truncatula</name>
    <name type="common">Barrel medic</name>
    <name type="synonym">Medicago tribuloides</name>
    <dbReference type="NCBI Taxonomy" id="3880"/>
    <lineage>
        <taxon>Eukaryota</taxon>
        <taxon>Viridiplantae</taxon>
        <taxon>Streptophyta</taxon>
        <taxon>Embryophyta</taxon>
        <taxon>Tracheophyta</taxon>
        <taxon>Spermatophyta</taxon>
        <taxon>Magnoliopsida</taxon>
        <taxon>eudicotyledons</taxon>
        <taxon>Gunneridae</taxon>
        <taxon>Pentapetalae</taxon>
        <taxon>rosids</taxon>
        <taxon>fabids</taxon>
        <taxon>Fabales</taxon>
        <taxon>Fabaceae</taxon>
        <taxon>Papilionoideae</taxon>
        <taxon>50 kb inversion clade</taxon>
        <taxon>NPAAA clade</taxon>
        <taxon>Hologalegina</taxon>
        <taxon>IRL clade</taxon>
        <taxon>Trifolieae</taxon>
        <taxon>Medicago</taxon>
    </lineage>
</organism>
<dbReference type="eggNOG" id="KOG0014">
    <property type="taxonomic scope" value="Eukaryota"/>
</dbReference>